<gene>
    <name evidence="11" type="primary">argS</name>
    <name evidence="15" type="ORF">HXA33_19740</name>
</gene>
<reference evidence="15" key="1">
    <citation type="submission" date="2020-06" db="EMBL/GenBank/DDBJ databases">
        <title>Insight into the genomes of haloalkaliphilic bacilli from Kenyan soda lakes.</title>
        <authorList>
            <person name="Mwirichia R."/>
            <person name="Villamizar G.C."/>
            <person name="Poehlein A."/>
            <person name="Mugweru J."/>
            <person name="Kipnyargis A."/>
            <person name="Kiplimo D."/>
            <person name="Orwa P."/>
            <person name="Daniel R."/>
        </authorList>
    </citation>
    <scope>NUCLEOTIDE SEQUENCE</scope>
    <source>
        <strain evidence="15">B1096_S55</strain>
    </source>
</reference>
<keyword evidence="4 11" id="KW-0963">Cytoplasm</keyword>
<dbReference type="InterPro" id="IPR036695">
    <property type="entry name" value="Arg-tRNA-synth_N_sf"/>
</dbReference>
<dbReference type="InterPro" id="IPR009080">
    <property type="entry name" value="tRNAsynth_Ia_anticodon-bd"/>
</dbReference>
<dbReference type="NCBIfam" id="TIGR00456">
    <property type="entry name" value="argS"/>
    <property type="match status" value="1"/>
</dbReference>
<dbReference type="SUPFAM" id="SSF47323">
    <property type="entry name" value="Anticodon-binding domain of a subclass of class I aminoacyl-tRNA synthetases"/>
    <property type="match status" value="1"/>
</dbReference>
<dbReference type="RefSeq" id="WP_257823130.1">
    <property type="nucleotide sequence ID" value="NZ_JABXYM010000002.1"/>
</dbReference>
<evidence type="ECO:0000256" key="5">
    <source>
        <dbReference type="ARBA" id="ARBA00022598"/>
    </source>
</evidence>
<evidence type="ECO:0000256" key="3">
    <source>
        <dbReference type="ARBA" id="ARBA00011245"/>
    </source>
</evidence>
<dbReference type="Proteomes" id="UP001057753">
    <property type="component" value="Unassembled WGS sequence"/>
</dbReference>
<keyword evidence="8 11" id="KW-0648">Protein biosynthesis</keyword>
<evidence type="ECO:0000256" key="9">
    <source>
        <dbReference type="ARBA" id="ARBA00023146"/>
    </source>
</evidence>
<dbReference type="InterPro" id="IPR001278">
    <property type="entry name" value="Arg-tRNA-ligase"/>
</dbReference>
<accession>A0A9Q4G0Q5</accession>
<dbReference type="CDD" id="cd07956">
    <property type="entry name" value="Anticodon_Ia_Arg"/>
    <property type="match status" value="1"/>
</dbReference>
<evidence type="ECO:0000313" key="15">
    <source>
        <dbReference type="EMBL" id="MCR6098746.1"/>
    </source>
</evidence>
<dbReference type="GO" id="GO:0006420">
    <property type="term" value="P:arginyl-tRNA aminoacylation"/>
    <property type="evidence" value="ECO:0007669"/>
    <property type="project" value="UniProtKB-UniRule"/>
</dbReference>
<dbReference type="PANTHER" id="PTHR11956">
    <property type="entry name" value="ARGINYL-TRNA SYNTHETASE"/>
    <property type="match status" value="1"/>
</dbReference>
<dbReference type="EMBL" id="JABXYM010000002">
    <property type="protein sequence ID" value="MCR6098746.1"/>
    <property type="molecule type" value="Genomic_DNA"/>
</dbReference>
<keyword evidence="9 11" id="KW-0030">Aminoacyl-tRNA synthetase</keyword>
<evidence type="ECO:0000256" key="1">
    <source>
        <dbReference type="ARBA" id="ARBA00004496"/>
    </source>
</evidence>
<dbReference type="PRINTS" id="PR01038">
    <property type="entry name" value="TRNASYNTHARG"/>
</dbReference>
<comment type="catalytic activity">
    <reaction evidence="10 11">
        <text>tRNA(Arg) + L-arginine + ATP = L-arginyl-tRNA(Arg) + AMP + diphosphate</text>
        <dbReference type="Rhea" id="RHEA:20301"/>
        <dbReference type="Rhea" id="RHEA-COMP:9658"/>
        <dbReference type="Rhea" id="RHEA-COMP:9673"/>
        <dbReference type="ChEBI" id="CHEBI:30616"/>
        <dbReference type="ChEBI" id="CHEBI:32682"/>
        <dbReference type="ChEBI" id="CHEBI:33019"/>
        <dbReference type="ChEBI" id="CHEBI:78442"/>
        <dbReference type="ChEBI" id="CHEBI:78513"/>
        <dbReference type="ChEBI" id="CHEBI:456215"/>
        <dbReference type="EC" id="6.1.1.19"/>
    </reaction>
</comment>
<proteinExistence type="inferred from homology"/>
<dbReference type="InterPro" id="IPR014729">
    <property type="entry name" value="Rossmann-like_a/b/a_fold"/>
</dbReference>
<evidence type="ECO:0000259" key="13">
    <source>
        <dbReference type="SMART" id="SM00836"/>
    </source>
</evidence>
<dbReference type="AlphaFoldDB" id="A0A9Q4G0Q5"/>
<evidence type="ECO:0000259" key="14">
    <source>
        <dbReference type="SMART" id="SM01016"/>
    </source>
</evidence>
<dbReference type="InterPro" id="IPR005148">
    <property type="entry name" value="Arg-tRNA-synth_N"/>
</dbReference>
<name>A0A9Q4G0Q5_SALAG</name>
<evidence type="ECO:0000256" key="2">
    <source>
        <dbReference type="ARBA" id="ARBA00005594"/>
    </source>
</evidence>
<dbReference type="Gene3D" id="1.10.730.10">
    <property type="entry name" value="Isoleucyl-tRNA Synthetase, Domain 1"/>
    <property type="match status" value="1"/>
</dbReference>
<organism evidence="15 16">
    <name type="scientific">Salipaludibacillus agaradhaerens</name>
    <name type="common">Bacillus agaradhaerens</name>
    <dbReference type="NCBI Taxonomy" id="76935"/>
    <lineage>
        <taxon>Bacteria</taxon>
        <taxon>Bacillati</taxon>
        <taxon>Bacillota</taxon>
        <taxon>Bacilli</taxon>
        <taxon>Bacillales</taxon>
        <taxon>Bacillaceae</taxon>
    </lineage>
</organism>
<protein>
    <recommendedName>
        <fullName evidence="11">Arginine--tRNA ligase</fullName>
        <ecNumber evidence="11">6.1.1.19</ecNumber>
    </recommendedName>
    <alternativeName>
        <fullName evidence="11">Arginyl-tRNA synthetase</fullName>
        <shortName evidence="11">ArgRS</shortName>
    </alternativeName>
</protein>
<feature type="domain" description="Arginyl tRNA synthetase N-terminal" evidence="14">
    <location>
        <begin position="5"/>
        <end position="84"/>
    </location>
</feature>
<evidence type="ECO:0000256" key="7">
    <source>
        <dbReference type="ARBA" id="ARBA00022840"/>
    </source>
</evidence>
<keyword evidence="7 11" id="KW-0067">ATP-binding</keyword>
<feature type="domain" description="DALR anticodon binding" evidence="13">
    <location>
        <begin position="448"/>
        <end position="560"/>
    </location>
</feature>
<dbReference type="FunFam" id="1.10.730.10:FF:000006">
    <property type="entry name" value="Arginyl-tRNA synthetase 2, mitochondrial"/>
    <property type="match status" value="1"/>
</dbReference>
<keyword evidence="5 11" id="KW-0436">Ligase</keyword>
<dbReference type="InterPro" id="IPR035684">
    <property type="entry name" value="ArgRS_core"/>
</dbReference>
<dbReference type="EC" id="6.1.1.19" evidence="11"/>
<comment type="subunit">
    <text evidence="3 11">Monomer.</text>
</comment>
<evidence type="ECO:0000256" key="6">
    <source>
        <dbReference type="ARBA" id="ARBA00022741"/>
    </source>
</evidence>
<evidence type="ECO:0000256" key="10">
    <source>
        <dbReference type="ARBA" id="ARBA00049339"/>
    </source>
</evidence>
<keyword evidence="6 11" id="KW-0547">Nucleotide-binding</keyword>
<dbReference type="SUPFAM" id="SSF52374">
    <property type="entry name" value="Nucleotidylyl transferase"/>
    <property type="match status" value="1"/>
</dbReference>
<evidence type="ECO:0000256" key="12">
    <source>
        <dbReference type="RuleBase" id="RU363038"/>
    </source>
</evidence>
<dbReference type="GO" id="GO:0005737">
    <property type="term" value="C:cytoplasm"/>
    <property type="evidence" value="ECO:0007669"/>
    <property type="project" value="UniProtKB-SubCell"/>
</dbReference>
<dbReference type="HAMAP" id="MF_00123">
    <property type="entry name" value="Arg_tRNA_synth"/>
    <property type="match status" value="1"/>
</dbReference>
<dbReference type="CDD" id="cd00671">
    <property type="entry name" value="ArgRS_core"/>
    <property type="match status" value="1"/>
</dbReference>
<dbReference type="InterPro" id="IPR008909">
    <property type="entry name" value="DALR_anticod-bd"/>
</dbReference>
<dbReference type="Gene3D" id="3.40.50.620">
    <property type="entry name" value="HUPs"/>
    <property type="match status" value="1"/>
</dbReference>
<comment type="subcellular location">
    <subcellularLocation>
        <location evidence="1 11">Cytoplasm</location>
    </subcellularLocation>
</comment>
<dbReference type="Pfam" id="PF00750">
    <property type="entry name" value="tRNA-synt_1d"/>
    <property type="match status" value="1"/>
</dbReference>
<sequence>MILKQEMTNVIYHALDGKVDADRVYQLIETPKHAHLGDLAFPCFQLASIFRMPPNELATDLAIRLTSPWIERVETAGGYLNIFLKRSYVTSHVINEVNTLLEAYGASRMGEGHVLTIDYSSPNIAKPFSMGHLRSTVIGHSLAQLAEKCGYKTVKINHVGDWGTQFGKLMAAYIKWGEEAQVKANPIHELLALYVRFHEEAEHSPELNDEGRYWFKKLEEGDREAVSLWTWFREESLQAFSTIYETLGITFDSYDGEAFYNDKMDDVVRLLRDKGLLVESDGAEVVPLEGLPPCLIKKRDGTTLYATRDLAAAIYRYHTYEFTKSLYVVGNEQSLHFQQLFKVLKKMGYTWADTMHHISFGMMLTDGKKMSTRKGQVILLEEVMNEAVALALANIEEKNPSLANKDEVAKQVGIGAIVFHDLKHDRRHDIAFSLSEMLKYEGETGPYVQYTHARAASLLEKGCYKGTPEIVKLTDESSWPVIKYLMAFPEVIERAFNQHDPSQIAKFIIDLAQAFNHYYGTVKILADDDEKESRLALVSSIKVVLHEGLRLLGIKAPNNM</sequence>
<dbReference type="FunFam" id="3.40.50.620:FF:000116">
    <property type="entry name" value="Arginine--tRNA ligase"/>
    <property type="match status" value="1"/>
</dbReference>
<dbReference type="GO" id="GO:0004814">
    <property type="term" value="F:arginine-tRNA ligase activity"/>
    <property type="evidence" value="ECO:0007669"/>
    <property type="project" value="UniProtKB-UniRule"/>
</dbReference>
<dbReference type="Gene3D" id="3.30.1360.70">
    <property type="entry name" value="Arginyl tRNA synthetase N-terminal domain"/>
    <property type="match status" value="1"/>
</dbReference>
<comment type="similarity">
    <text evidence="2 11 12">Belongs to the class-I aminoacyl-tRNA synthetase family.</text>
</comment>
<dbReference type="PANTHER" id="PTHR11956:SF5">
    <property type="entry name" value="ARGININE--TRNA LIGASE, CYTOPLASMIC"/>
    <property type="match status" value="1"/>
</dbReference>
<comment type="caution">
    <text evidence="15">The sequence shown here is derived from an EMBL/GenBank/DDBJ whole genome shotgun (WGS) entry which is preliminary data.</text>
</comment>
<dbReference type="GO" id="GO:0005524">
    <property type="term" value="F:ATP binding"/>
    <property type="evidence" value="ECO:0007669"/>
    <property type="project" value="UniProtKB-UniRule"/>
</dbReference>
<dbReference type="Pfam" id="PF05746">
    <property type="entry name" value="DALR_1"/>
    <property type="match status" value="1"/>
</dbReference>
<feature type="short sequence motif" description="'HIGH' region" evidence="11">
    <location>
        <begin position="122"/>
        <end position="132"/>
    </location>
</feature>
<evidence type="ECO:0000313" key="16">
    <source>
        <dbReference type="Proteomes" id="UP001057753"/>
    </source>
</evidence>
<dbReference type="SUPFAM" id="SSF55190">
    <property type="entry name" value="Arginyl-tRNA synthetase (ArgRS), N-terminal 'additional' domain"/>
    <property type="match status" value="1"/>
</dbReference>
<evidence type="ECO:0000256" key="11">
    <source>
        <dbReference type="HAMAP-Rule" id="MF_00123"/>
    </source>
</evidence>
<dbReference type="SMART" id="SM01016">
    <property type="entry name" value="Arg_tRNA_synt_N"/>
    <property type="match status" value="1"/>
</dbReference>
<dbReference type="SMART" id="SM00836">
    <property type="entry name" value="DALR_1"/>
    <property type="match status" value="1"/>
</dbReference>
<evidence type="ECO:0000256" key="4">
    <source>
        <dbReference type="ARBA" id="ARBA00022490"/>
    </source>
</evidence>
<evidence type="ECO:0000256" key="8">
    <source>
        <dbReference type="ARBA" id="ARBA00022917"/>
    </source>
</evidence>
<keyword evidence="16" id="KW-1185">Reference proteome</keyword>
<dbReference type="Pfam" id="PF03485">
    <property type="entry name" value="Arg_tRNA_synt_N"/>
    <property type="match status" value="1"/>
</dbReference>